<sequence>MTRSSARRPSRARGRWSAAALGLVSSVPLAVPVLTAAPAEAAPAVPPVTITTTGRPAAPAPTVPKISWASCGPDYPAFQCATVRVPTDYDRPRGATTKIAITRLPAARPSERIGSLFTNPGGPGGSGVDFVQQNAQAVYSQTVRNRFDIVGFDPRGVNRSNPATCFRDPVEESSALSSTLPFPLNPGAEPRYAAESKSLAAHCAATSPGRLSHMSTANVARDLELLRRAVGDARLNYAGYSYGTFLGATYAKLFPGKIRAMVLDGTLDPRVYVGRDARYRNVPAGIRIGQDRGGAEVFGQFLTLCAQAGPDVCSFAQLGQPSTVARTMFDRLKQRPAVYRVPGAQTVSVDYQLAVGTIYNGLYTPTNWLDLADFMTSVARALEPSSARVRPLPTAVLQRGSDYLATVRRGQDYPSIGGALGSSCVDTVTPNPRVYPAAADRSDANHPEFGRYRTWEDLPCWYLQRDGVVDRDAYRGGWKQTTRTPVLVLGTRHDPATPYASTKPFASLFPKATVITLDGWGHTTLGQSACTDAQVTSYLVAPTAKRSATTCQPDSRPFTFTFSRRAEQRAAAGAWLAAVDR</sequence>
<dbReference type="PANTHER" id="PTHR43248">
    <property type="entry name" value="2-SUCCINYL-6-HYDROXY-2,4-CYCLOHEXADIENE-1-CARBOXYLATE SYNTHASE"/>
    <property type="match status" value="1"/>
</dbReference>
<evidence type="ECO:0000313" key="8">
    <source>
        <dbReference type="Proteomes" id="UP000523079"/>
    </source>
</evidence>
<evidence type="ECO:0000259" key="5">
    <source>
        <dbReference type="Pfam" id="PF00561"/>
    </source>
</evidence>
<feature type="signal peptide" evidence="4">
    <location>
        <begin position="1"/>
        <end position="30"/>
    </location>
</feature>
<feature type="domain" description="AB hydrolase-1" evidence="5">
    <location>
        <begin position="119"/>
        <end position="269"/>
    </location>
</feature>
<gene>
    <name evidence="7" type="ORF">FHX74_000106</name>
</gene>
<dbReference type="Pfam" id="PF00561">
    <property type="entry name" value="Abhydrolase_1"/>
    <property type="match status" value="1"/>
</dbReference>
<dbReference type="EMBL" id="JACGWT010000001">
    <property type="protein sequence ID" value="MBA8792512.1"/>
    <property type="molecule type" value="Genomic_DNA"/>
</dbReference>
<dbReference type="PANTHER" id="PTHR43248:SF29">
    <property type="entry name" value="TRIPEPTIDYL AMINOPEPTIDASE"/>
    <property type="match status" value="1"/>
</dbReference>
<keyword evidence="2 4" id="KW-0732">Signal</keyword>
<evidence type="ECO:0000256" key="3">
    <source>
        <dbReference type="ARBA" id="ARBA00022801"/>
    </source>
</evidence>
<dbReference type="AlphaFoldDB" id="A0A7W3INW9"/>
<dbReference type="Gene3D" id="3.40.50.1820">
    <property type="entry name" value="alpha/beta hydrolase"/>
    <property type="match status" value="2"/>
</dbReference>
<feature type="domain" description="Peptidase S33 tripeptidyl aminopeptidase-like C-terminal" evidence="6">
    <location>
        <begin position="447"/>
        <end position="551"/>
    </location>
</feature>
<evidence type="ECO:0000256" key="4">
    <source>
        <dbReference type="SAM" id="SignalP"/>
    </source>
</evidence>
<dbReference type="InterPro" id="IPR029058">
    <property type="entry name" value="AB_hydrolase_fold"/>
</dbReference>
<dbReference type="RefSeq" id="WP_182558157.1">
    <property type="nucleotide sequence ID" value="NZ_JACGWT010000001.1"/>
</dbReference>
<keyword evidence="8" id="KW-1185">Reference proteome</keyword>
<evidence type="ECO:0000256" key="1">
    <source>
        <dbReference type="ARBA" id="ARBA00010088"/>
    </source>
</evidence>
<dbReference type="GO" id="GO:0016787">
    <property type="term" value="F:hydrolase activity"/>
    <property type="evidence" value="ECO:0007669"/>
    <property type="project" value="UniProtKB-KW"/>
</dbReference>
<dbReference type="InterPro" id="IPR000073">
    <property type="entry name" value="AB_hydrolase_1"/>
</dbReference>
<accession>A0A7W3INW9</accession>
<dbReference type="SUPFAM" id="SSF53474">
    <property type="entry name" value="alpha/beta-Hydrolases"/>
    <property type="match status" value="1"/>
</dbReference>
<reference evidence="7 8" key="1">
    <citation type="submission" date="2020-07" db="EMBL/GenBank/DDBJ databases">
        <title>Sequencing the genomes of 1000 actinobacteria strains.</title>
        <authorList>
            <person name="Klenk H.-P."/>
        </authorList>
    </citation>
    <scope>NUCLEOTIDE SEQUENCE [LARGE SCALE GENOMIC DNA]</scope>
    <source>
        <strain evidence="7 8">DSM 100723</strain>
    </source>
</reference>
<protein>
    <submittedName>
        <fullName evidence="7">Pimeloyl-ACP methyl ester carboxylesterase</fullName>
    </submittedName>
</protein>
<dbReference type="InterPro" id="IPR051601">
    <property type="entry name" value="Serine_prot/Carboxylest_S33"/>
</dbReference>
<evidence type="ECO:0000256" key="2">
    <source>
        <dbReference type="ARBA" id="ARBA00022729"/>
    </source>
</evidence>
<feature type="chain" id="PRO_5039481481" evidence="4">
    <location>
        <begin position="31"/>
        <end position="581"/>
    </location>
</feature>
<dbReference type="Proteomes" id="UP000523079">
    <property type="component" value="Unassembled WGS sequence"/>
</dbReference>
<proteinExistence type="inferred from homology"/>
<comment type="similarity">
    <text evidence="1">Belongs to the peptidase S33 family.</text>
</comment>
<evidence type="ECO:0000313" key="7">
    <source>
        <dbReference type="EMBL" id="MBA8792512.1"/>
    </source>
</evidence>
<organism evidence="7 8">
    <name type="scientific">Microlunatus kandeliicorticis</name>
    <dbReference type="NCBI Taxonomy" id="1759536"/>
    <lineage>
        <taxon>Bacteria</taxon>
        <taxon>Bacillati</taxon>
        <taxon>Actinomycetota</taxon>
        <taxon>Actinomycetes</taxon>
        <taxon>Propionibacteriales</taxon>
        <taxon>Propionibacteriaceae</taxon>
        <taxon>Microlunatus</taxon>
    </lineage>
</organism>
<dbReference type="InterPro" id="IPR013595">
    <property type="entry name" value="Pept_S33_TAP-like_C"/>
</dbReference>
<name>A0A7W3INW9_9ACTN</name>
<evidence type="ECO:0000259" key="6">
    <source>
        <dbReference type="Pfam" id="PF08386"/>
    </source>
</evidence>
<keyword evidence="3" id="KW-0378">Hydrolase</keyword>
<dbReference type="Pfam" id="PF08386">
    <property type="entry name" value="Abhydrolase_4"/>
    <property type="match status" value="1"/>
</dbReference>
<comment type="caution">
    <text evidence="7">The sequence shown here is derived from an EMBL/GenBank/DDBJ whole genome shotgun (WGS) entry which is preliminary data.</text>
</comment>